<keyword evidence="2" id="KW-0812">Transmembrane</keyword>
<feature type="compositionally biased region" description="Basic and acidic residues" evidence="1">
    <location>
        <begin position="238"/>
        <end position="256"/>
    </location>
</feature>
<evidence type="ECO:0000256" key="1">
    <source>
        <dbReference type="SAM" id="MobiDB-lite"/>
    </source>
</evidence>
<feature type="region of interest" description="Disordered" evidence="1">
    <location>
        <begin position="230"/>
        <end position="260"/>
    </location>
</feature>
<evidence type="ECO:0000313" key="3">
    <source>
        <dbReference type="EMBL" id="CAA0810120.1"/>
    </source>
</evidence>
<sequence length="323" mass="34474">VRRFSIEQSKHRNIIKHDHPGHSTWLLLGLDLIDCVDSGLLSAPLLLLLGWPLSLLTGLLLLWLLRLLCLLRTTVSKVSGLVTVIAYILAEATLASVKSSVCGARWNLLLSLSGPPVGLCALSLPLLLLRRLEPGTLIERQNLHLGSVISGVVLLADQLLEPIPGTTLFLAGTHTPVGIPPESGIKKLNMVVACAPCAADAEVARQLKNAASRAYHARKRKARVTAEMRALEGSARQTGEDNQRTGARAEGEDVGKTRGRSRRVANAYHVQTKGTVDAGVGEQDARDAVLGSARAKEPRDGVARTREPSVLEECGQPGGAHAC</sequence>
<accession>A0A9N7MMM0</accession>
<protein>
    <submittedName>
        <fullName evidence="3">Uncharacterized protein</fullName>
    </submittedName>
</protein>
<comment type="caution">
    <text evidence="3">The sequence shown here is derived from an EMBL/GenBank/DDBJ whole genome shotgun (WGS) entry which is preliminary data.</text>
</comment>
<feature type="non-terminal residue" evidence="3">
    <location>
        <position position="323"/>
    </location>
</feature>
<feature type="transmembrane region" description="Helical" evidence="2">
    <location>
        <begin position="78"/>
        <end position="97"/>
    </location>
</feature>
<dbReference type="AlphaFoldDB" id="A0A9N7MMM0"/>
<keyword evidence="2" id="KW-1133">Transmembrane helix</keyword>
<proteinExistence type="predicted"/>
<organism evidence="3 4">
    <name type="scientific">Striga hermonthica</name>
    <name type="common">Purple witchweed</name>
    <name type="synonym">Buchnera hermonthica</name>
    <dbReference type="NCBI Taxonomy" id="68872"/>
    <lineage>
        <taxon>Eukaryota</taxon>
        <taxon>Viridiplantae</taxon>
        <taxon>Streptophyta</taxon>
        <taxon>Embryophyta</taxon>
        <taxon>Tracheophyta</taxon>
        <taxon>Spermatophyta</taxon>
        <taxon>Magnoliopsida</taxon>
        <taxon>eudicotyledons</taxon>
        <taxon>Gunneridae</taxon>
        <taxon>Pentapetalae</taxon>
        <taxon>asterids</taxon>
        <taxon>lamiids</taxon>
        <taxon>Lamiales</taxon>
        <taxon>Orobanchaceae</taxon>
        <taxon>Buchnereae</taxon>
        <taxon>Striga</taxon>
    </lineage>
</organism>
<keyword evidence="2" id="KW-0472">Membrane</keyword>
<feature type="transmembrane region" description="Helical" evidence="2">
    <location>
        <begin position="109"/>
        <end position="129"/>
    </location>
</feature>
<reference evidence="3" key="1">
    <citation type="submission" date="2019-12" db="EMBL/GenBank/DDBJ databases">
        <authorList>
            <person name="Scholes J."/>
        </authorList>
    </citation>
    <scope>NUCLEOTIDE SEQUENCE</scope>
</reference>
<name>A0A9N7MMM0_STRHE</name>
<feature type="compositionally biased region" description="Basic and acidic residues" evidence="1">
    <location>
        <begin position="294"/>
        <end position="309"/>
    </location>
</feature>
<gene>
    <name evidence="3" type="ORF">SHERM_11950</name>
</gene>
<keyword evidence="4" id="KW-1185">Reference proteome</keyword>
<dbReference type="EMBL" id="CACSLK010004802">
    <property type="protein sequence ID" value="CAA0810120.1"/>
    <property type="molecule type" value="Genomic_DNA"/>
</dbReference>
<dbReference type="Proteomes" id="UP001153555">
    <property type="component" value="Unassembled WGS sequence"/>
</dbReference>
<feature type="transmembrane region" description="Helical" evidence="2">
    <location>
        <begin position="49"/>
        <end position="71"/>
    </location>
</feature>
<feature type="non-terminal residue" evidence="3">
    <location>
        <position position="1"/>
    </location>
</feature>
<evidence type="ECO:0000313" key="4">
    <source>
        <dbReference type="Proteomes" id="UP001153555"/>
    </source>
</evidence>
<evidence type="ECO:0000256" key="2">
    <source>
        <dbReference type="SAM" id="Phobius"/>
    </source>
</evidence>
<feature type="region of interest" description="Disordered" evidence="1">
    <location>
        <begin position="290"/>
        <end position="323"/>
    </location>
</feature>